<reference evidence="1" key="1">
    <citation type="submission" date="2019-10" db="EMBL/GenBank/DDBJ databases">
        <authorList>
            <person name="Zhang R."/>
            <person name="Pan Y."/>
            <person name="Wang J."/>
            <person name="Ma R."/>
            <person name="Yu S."/>
        </authorList>
    </citation>
    <scope>NUCLEOTIDE SEQUENCE</scope>
    <source>
        <strain evidence="1">LA-IB0</strain>
        <tissue evidence="1">Leaf</tissue>
    </source>
</reference>
<dbReference type="Proteomes" id="UP000826271">
    <property type="component" value="Unassembled WGS sequence"/>
</dbReference>
<sequence length="251" mass="27953">MAAAMEPDEVDAGEMVVQIRPDARETQTDEREGCGGGFARRRCGRRVKALRNGASRGGGDVAQAWTEAALFEAQLLGGGAGPVQCKCKEDWPKKRKIGGNQEQIYELLGTFCQNTNARALRIGIDYEVVNAKKAVYAAVNKVEGLTLQQKLFVDDKLAKKIEDVHHMFSLRKLSKLNIYTHHGVAMYYLQGEPNWVGLAGIFDPLDGVADVIGPISDDDYLSNDEYESDDKEEFEPEYKKFLITGYWGWPD</sequence>
<organism evidence="1 2">
    <name type="scientific">Buddleja alternifolia</name>
    <dbReference type="NCBI Taxonomy" id="168488"/>
    <lineage>
        <taxon>Eukaryota</taxon>
        <taxon>Viridiplantae</taxon>
        <taxon>Streptophyta</taxon>
        <taxon>Embryophyta</taxon>
        <taxon>Tracheophyta</taxon>
        <taxon>Spermatophyta</taxon>
        <taxon>Magnoliopsida</taxon>
        <taxon>eudicotyledons</taxon>
        <taxon>Gunneridae</taxon>
        <taxon>Pentapetalae</taxon>
        <taxon>asterids</taxon>
        <taxon>lamiids</taxon>
        <taxon>Lamiales</taxon>
        <taxon>Scrophulariaceae</taxon>
        <taxon>Buddlejeae</taxon>
        <taxon>Buddleja</taxon>
    </lineage>
</organism>
<dbReference type="AlphaFoldDB" id="A0AAV6XFV0"/>
<protein>
    <submittedName>
        <fullName evidence="1">Uncharacterized protein</fullName>
    </submittedName>
</protein>
<comment type="caution">
    <text evidence="1">The sequence shown here is derived from an EMBL/GenBank/DDBJ whole genome shotgun (WGS) entry which is preliminary data.</text>
</comment>
<accession>A0AAV6XFV0</accession>
<name>A0AAV6XFV0_9LAMI</name>
<keyword evidence="2" id="KW-1185">Reference proteome</keyword>
<proteinExistence type="predicted"/>
<evidence type="ECO:0000313" key="1">
    <source>
        <dbReference type="EMBL" id="KAG8379009.1"/>
    </source>
</evidence>
<dbReference type="EMBL" id="WHWC01000007">
    <property type="protein sequence ID" value="KAG8379009.1"/>
    <property type="molecule type" value="Genomic_DNA"/>
</dbReference>
<evidence type="ECO:0000313" key="2">
    <source>
        <dbReference type="Proteomes" id="UP000826271"/>
    </source>
</evidence>
<gene>
    <name evidence="1" type="ORF">BUALT_Bualt07G0043700</name>
</gene>